<dbReference type="InterPro" id="IPR050469">
    <property type="entry name" value="Diguanylate_Cyclase"/>
</dbReference>
<protein>
    <submittedName>
        <fullName evidence="3">Diguanylate cyclase (GGDEF) domain-containing protein</fullName>
    </submittedName>
</protein>
<dbReference type="InterPro" id="IPR029787">
    <property type="entry name" value="Nucleotide_cyclase"/>
</dbReference>
<evidence type="ECO:0000313" key="4">
    <source>
        <dbReference type="Proteomes" id="UP001205185"/>
    </source>
</evidence>
<feature type="transmembrane region" description="Helical" evidence="1">
    <location>
        <begin position="82"/>
        <end position="103"/>
    </location>
</feature>
<dbReference type="PANTHER" id="PTHR45138:SF9">
    <property type="entry name" value="DIGUANYLATE CYCLASE DGCM-RELATED"/>
    <property type="match status" value="1"/>
</dbReference>
<keyword evidence="4" id="KW-1185">Reference proteome</keyword>
<dbReference type="SMART" id="SM00267">
    <property type="entry name" value="GGDEF"/>
    <property type="match status" value="1"/>
</dbReference>
<dbReference type="Pfam" id="PF00990">
    <property type="entry name" value="GGDEF"/>
    <property type="match status" value="1"/>
</dbReference>
<proteinExistence type="predicted"/>
<accession>A0ABT1IFP1</accession>
<dbReference type="SUPFAM" id="SSF55073">
    <property type="entry name" value="Nucleotide cyclase"/>
    <property type="match status" value="1"/>
</dbReference>
<dbReference type="PANTHER" id="PTHR45138">
    <property type="entry name" value="REGULATORY COMPONENTS OF SENSORY TRANSDUCTION SYSTEM"/>
    <property type="match status" value="1"/>
</dbReference>
<dbReference type="InterPro" id="IPR043128">
    <property type="entry name" value="Rev_trsase/Diguanyl_cyclase"/>
</dbReference>
<sequence>MGGIRVGSGYRYEIGSSHRYRADLGRRSHGELGTARFAGIPFALSRPIDGGLTGGRGGAGEIPRQRKDWGATQRQTSDFDRATIMVLLAIYISGALGLAAAIWRAPEVSLGDWGLFLALAACALIYTELTETSERRRRSVRTQRGAVEYVDQASIWFFSAALLLPPLLAGLLVAFVRVRRFRVAQRPVAVWFGNTSAILLAVAAVSLVRGTLVGQAWPTDFSALATAHGWRFMGMLGLAAVVYFLVEAALVGVYRGVRFGNWSLGATLGSHEDNLLLGHTLLVGLGAVVAAMITPVALFAVLAVAVMETRTLGRLAVRTADRDRLRIDATTDPLTGLRNRRGFEPLAAAVVAADQAAGRPTAVLMLDLDHFKTWNDRLTHFGGDQVLRAVAEALCASTRSTDLLSRWGGEELAVVLPDTSSDEALIAAERIRVAVRRLDTAIELPAAGPRVRLGHDVPPCTISIGVACAPDHGTDLTDLQQLADRALGAAKLNGRDRVVLLDQPSPADDL</sequence>
<dbReference type="RefSeq" id="WP_253888404.1">
    <property type="nucleotide sequence ID" value="NZ_BAAAVB010000005.1"/>
</dbReference>
<dbReference type="Gene3D" id="3.30.70.270">
    <property type="match status" value="1"/>
</dbReference>
<reference evidence="3 4" key="1">
    <citation type="submission" date="2022-06" db="EMBL/GenBank/DDBJ databases">
        <title>Genomic Encyclopedia of Archaeal and Bacterial Type Strains, Phase II (KMG-II): from individual species to whole genera.</title>
        <authorList>
            <person name="Goeker M."/>
        </authorList>
    </citation>
    <scope>NUCLEOTIDE SEQUENCE [LARGE SCALE GENOMIC DNA]</scope>
    <source>
        <strain evidence="3 4">DSM 44255</strain>
    </source>
</reference>
<keyword evidence="1" id="KW-1133">Transmembrane helix</keyword>
<comment type="caution">
    <text evidence="3">The sequence shown here is derived from an EMBL/GenBank/DDBJ whole genome shotgun (WGS) entry which is preliminary data.</text>
</comment>
<dbReference type="EMBL" id="JAMTCO010000009">
    <property type="protein sequence ID" value="MCP2271463.1"/>
    <property type="molecule type" value="Genomic_DNA"/>
</dbReference>
<keyword evidence="1" id="KW-0812">Transmembrane</keyword>
<feature type="transmembrane region" description="Helical" evidence="1">
    <location>
        <begin position="155"/>
        <end position="176"/>
    </location>
</feature>
<feature type="transmembrane region" description="Helical" evidence="1">
    <location>
        <begin position="232"/>
        <end position="254"/>
    </location>
</feature>
<dbReference type="PROSITE" id="PS50887">
    <property type="entry name" value="GGDEF"/>
    <property type="match status" value="1"/>
</dbReference>
<name>A0ABT1IFP1_9PSEU</name>
<evidence type="ECO:0000313" key="3">
    <source>
        <dbReference type="EMBL" id="MCP2271463.1"/>
    </source>
</evidence>
<evidence type="ECO:0000259" key="2">
    <source>
        <dbReference type="PROSITE" id="PS50887"/>
    </source>
</evidence>
<feature type="domain" description="GGDEF" evidence="2">
    <location>
        <begin position="359"/>
        <end position="503"/>
    </location>
</feature>
<evidence type="ECO:0000256" key="1">
    <source>
        <dbReference type="SAM" id="Phobius"/>
    </source>
</evidence>
<dbReference type="InterPro" id="IPR000160">
    <property type="entry name" value="GGDEF_dom"/>
</dbReference>
<feature type="transmembrane region" description="Helical" evidence="1">
    <location>
        <begin position="188"/>
        <end position="212"/>
    </location>
</feature>
<organism evidence="3 4">
    <name type="scientific">Actinokineospora diospyrosa</name>
    <dbReference type="NCBI Taxonomy" id="103728"/>
    <lineage>
        <taxon>Bacteria</taxon>
        <taxon>Bacillati</taxon>
        <taxon>Actinomycetota</taxon>
        <taxon>Actinomycetes</taxon>
        <taxon>Pseudonocardiales</taxon>
        <taxon>Pseudonocardiaceae</taxon>
        <taxon>Actinokineospora</taxon>
    </lineage>
</organism>
<dbReference type="CDD" id="cd01949">
    <property type="entry name" value="GGDEF"/>
    <property type="match status" value="1"/>
</dbReference>
<gene>
    <name evidence="3" type="ORF">LV75_003977</name>
</gene>
<feature type="transmembrane region" description="Helical" evidence="1">
    <location>
        <begin position="275"/>
        <end position="307"/>
    </location>
</feature>
<dbReference type="Proteomes" id="UP001205185">
    <property type="component" value="Unassembled WGS sequence"/>
</dbReference>
<keyword evidence="1" id="KW-0472">Membrane</keyword>
<dbReference type="NCBIfam" id="TIGR00254">
    <property type="entry name" value="GGDEF"/>
    <property type="match status" value="1"/>
</dbReference>